<feature type="transmembrane region" description="Helical" evidence="2">
    <location>
        <begin position="38"/>
        <end position="55"/>
    </location>
</feature>
<evidence type="ECO:0000313" key="3">
    <source>
        <dbReference type="EMBL" id="MCM4081036.1"/>
    </source>
</evidence>
<organism evidence="3 4">
    <name type="scientific">Paractinoplanes hotanensis</name>
    <dbReference type="NCBI Taxonomy" id="2906497"/>
    <lineage>
        <taxon>Bacteria</taxon>
        <taxon>Bacillati</taxon>
        <taxon>Actinomycetota</taxon>
        <taxon>Actinomycetes</taxon>
        <taxon>Micromonosporales</taxon>
        <taxon>Micromonosporaceae</taxon>
        <taxon>Paractinoplanes</taxon>
    </lineage>
</organism>
<comment type="caution">
    <text evidence="3">The sequence shown here is derived from an EMBL/GenBank/DDBJ whole genome shotgun (WGS) entry which is preliminary data.</text>
</comment>
<protein>
    <submittedName>
        <fullName evidence="3">CDP-glycerol glycerophosphotransferase family protein</fullName>
    </submittedName>
</protein>
<dbReference type="RefSeq" id="WP_251800832.1">
    <property type="nucleotide sequence ID" value="NZ_JAMQOL010000037.1"/>
</dbReference>
<gene>
    <name evidence="3" type="ORF">LXN57_26015</name>
</gene>
<feature type="transmembrane region" description="Helical" evidence="2">
    <location>
        <begin position="99"/>
        <end position="121"/>
    </location>
</feature>
<dbReference type="InterPro" id="IPR043148">
    <property type="entry name" value="TagF_C"/>
</dbReference>
<keyword evidence="2" id="KW-1133">Transmembrane helix</keyword>
<evidence type="ECO:0000256" key="2">
    <source>
        <dbReference type="SAM" id="Phobius"/>
    </source>
</evidence>
<dbReference type="Gene3D" id="3.40.50.12580">
    <property type="match status" value="2"/>
</dbReference>
<dbReference type="EMBL" id="JAMQOL010000037">
    <property type="protein sequence ID" value="MCM4081036.1"/>
    <property type="molecule type" value="Genomic_DNA"/>
</dbReference>
<feature type="compositionally biased region" description="Polar residues" evidence="1">
    <location>
        <begin position="494"/>
        <end position="508"/>
    </location>
</feature>
<proteinExistence type="predicted"/>
<keyword evidence="2" id="KW-0812">Transmembrane</keyword>
<accession>A0ABT0Y4S0</accession>
<feature type="region of interest" description="Disordered" evidence="1">
    <location>
        <begin position="494"/>
        <end position="515"/>
    </location>
</feature>
<keyword evidence="4" id="KW-1185">Reference proteome</keyword>
<dbReference type="Proteomes" id="UP001523216">
    <property type="component" value="Unassembled WGS sequence"/>
</dbReference>
<evidence type="ECO:0000256" key="1">
    <source>
        <dbReference type="SAM" id="MobiDB-lite"/>
    </source>
</evidence>
<sequence length="692" mass="76005">MNVAAKLDISRPDTLVRYVLFGISYPVLYVGAFVPWPIVFAAGLVAVLVAELWGIQRTPLTIALRRVHLGTVPRSIIRDAAVLVLIARSGEYDVAQLGLLTLAIPSLYLLRGVFTALLRLLNQRRQLPHSTRNLDLSRLRIPDAPPAWLRLGAPTPLTQVAIPLAVGVVIDAAAGTNYFAVLGLAVSALYTLGMLAVVAVHYRRNRVLGDRDEVRAEVLRQVRAYQPEVMLYFSLGEASGTSYQVDSWLTTLAELRHKAMILVREHKHVPRIGPTDLPIISMPRGPEVMDLDLPDLKVVMYVGNVGNNLHMLRHNGIRHIFVGHGDSDKVASTNPASRVYDEVWVAGRAGRDRYRRAGGAVSDASIVEVGRPQLAALEPPRQDRRIFTVLYAPTWEGWSNDLALSSVPVMGVKIVKTLLALSPNVRVIYKPHPLTGYQDKITRQINQQIIDMLETANKLRAADPAWTKIVAANAAERTASKGRLTELQRLIDQLSGSQGPDSAQTARDNGTPDPERHAKLLKAEQDWQRAHWDAAGWWAHRTVTGPRPDLYSCFNEADMMIADISAVVSDFVGSGKPYVVTNIYNQDESAFRTAQTVAGGAYLLGSKAEGLSDLVQKLQRAEPVDPMAERREALRHYLLGPDEPDPLTRFNDALDDLIAKPYPVAAPMEPLEAVAKVAAAQSDDGEPVSITS</sequence>
<keyword evidence="2" id="KW-0472">Membrane</keyword>
<evidence type="ECO:0000313" key="4">
    <source>
        <dbReference type="Proteomes" id="UP001523216"/>
    </source>
</evidence>
<reference evidence="3 4" key="1">
    <citation type="submission" date="2022-06" db="EMBL/GenBank/DDBJ databases">
        <title>Actinoplanes abujensis sp. nov., isolated from Nigerian arid soil.</title>
        <authorList>
            <person name="Ding P."/>
        </authorList>
    </citation>
    <scope>NUCLEOTIDE SEQUENCE [LARGE SCALE GENOMIC DNA]</scope>
    <source>
        <strain evidence="4">TRM88002</strain>
    </source>
</reference>
<feature type="transmembrane region" description="Helical" evidence="2">
    <location>
        <begin position="178"/>
        <end position="202"/>
    </location>
</feature>
<name>A0ABT0Y4S0_9ACTN</name>